<dbReference type="HOGENOM" id="CLU_2636221_0_0_5"/>
<reference evidence="1 2" key="1">
    <citation type="submission" date="2013-07" db="EMBL/GenBank/DDBJ databases">
        <title>Completed genome of Sphingomonas sanxanigenens NX02.</title>
        <authorList>
            <person name="Ma T."/>
            <person name="Huang H."/>
            <person name="Wu M."/>
            <person name="Li X."/>
            <person name="Li G."/>
        </authorList>
    </citation>
    <scope>NUCLEOTIDE SEQUENCE [LARGE SCALE GENOMIC DNA]</scope>
    <source>
        <strain evidence="1 2">NX02</strain>
    </source>
</reference>
<dbReference type="eggNOG" id="ENOG5031H8N">
    <property type="taxonomic scope" value="Bacteria"/>
</dbReference>
<sequence length="77" mass="8626">MTVAAGESDHILRTWHEWEINGRERSVILVIETDAEMCAGEPGYDAMLLEQIRSAAVSRLNASATAIDRIRIVPVRY</sequence>
<protein>
    <submittedName>
        <fullName evidence="1">Uncharacterized protein</fullName>
    </submittedName>
</protein>
<dbReference type="EMBL" id="CP006644">
    <property type="protein sequence ID" value="AHE53338.1"/>
    <property type="molecule type" value="Genomic_DNA"/>
</dbReference>
<dbReference type="RefSeq" id="WP_025291600.1">
    <property type="nucleotide sequence ID" value="NZ_CP006644.1"/>
</dbReference>
<gene>
    <name evidence="1" type="ORF">NX02_08070</name>
</gene>
<dbReference type="STRING" id="1123269.NX02_08070"/>
<proteinExistence type="predicted"/>
<evidence type="ECO:0000313" key="1">
    <source>
        <dbReference type="EMBL" id="AHE53338.1"/>
    </source>
</evidence>
<dbReference type="KEGG" id="ssan:NX02_08070"/>
<dbReference type="OrthoDB" id="7451644at2"/>
<dbReference type="Proteomes" id="UP000018851">
    <property type="component" value="Chromosome"/>
</dbReference>
<name>W0AAI4_9SPHN</name>
<dbReference type="PATRIC" id="fig|1123269.5.peg.1578"/>
<organism evidence="1 2">
    <name type="scientific">Sphingomonas sanxanigenens DSM 19645 = NX02</name>
    <dbReference type="NCBI Taxonomy" id="1123269"/>
    <lineage>
        <taxon>Bacteria</taxon>
        <taxon>Pseudomonadati</taxon>
        <taxon>Pseudomonadota</taxon>
        <taxon>Alphaproteobacteria</taxon>
        <taxon>Sphingomonadales</taxon>
        <taxon>Sphingomonadaceae</taxon>
        <taxon>Sphingomonas</taxon>
    </lineage>
</organism>
<dbReference type="AlphaFoldDB" id="W0AAI4"/>
<accession>W0AAI4</accession>
<evidence type="ECO:0000313" key="2">
    <source>
        <dbReference type="Proteomes" id="UP000018851"/>
    </source>
</evidence>
<keyword evidence="2" id="KW-1185">Reference proteome</keyword>